<dbReference type="Proteomes" id="UP001203852">
    <property type="component" value="Unassembled WGS sequence"/>
</dbReference>
<evidence type="ECO:0000313" key="3">
    <source>
        <dbReference type="EMBL" id="KAI1615368.1"/>
    </source>
</evidence>
<dbReference type="GO" id="GO:0016787">
    <property type="term" value="F:hydrolase activity"/>
    <property type="evidence" value="ECO:0007669"/>
    <property type="project" value="InterPro"/>
</dbReference>
<dbReference type="InterPro" id="IPR032466">
    <property type="entry name" value="Metal_Hydrolase"/>
</dbReference>
<organism evidence="3 4">
    <name type="scientific">Exophiala viscosa</name>
    <dbReference type="NCBI Taxonomy" id="2486360"/>
    <lineage>
        <taxon>Eukaryota</taxon>
        <taxon>Fungi</taxon>
        <taxon>Dikarya</taxon>
        <taxon>Ascomycota</taxon>
        <taxon>Pezizomycotina</taxon>
        <taxon>Eurotiomycetes</taxon>
        <taxon>Chaetothyriomycetidae</taxon>
        <taxon>Chaetothyriales</taxon>
        <taxon>Herpotrichiellaceae</taxon>
        <taxon>Exophiala</taxon>
    </lineage>
</organism>
<comment type="caution">
    <text evidence="3">The sequence shown here is derived from an EMBL/GenBank/DDBJ whole genome shotgun (WGS) entry which is preliminary data.</text>
</comment>
<evidence type="ECO:0000259" key="2">
    <source>
        <dbReference type="Pfam" id="PF04909"/>
    </source>
</evidence>
<dbReference type="InterPro" id="IPR006680">
    <property type="entry name" value="Amidohydro-rel"/>
</dbReference>
<dbReference type="EMBL" id="MU404352">
    <property type="protein sequence ID" value="KAI1615368.1"/>
    <property type="molecule type" value="Genomic_DNA"/>
</dbReference>
<dbReference type="PANTHER" id="PTHR43569">
    <property type="entry name" value="AMIDOHYDROLASE"/>
    <property type="match status" value="1"/>
</dbReference>
<accession>A0AAN6IF91</accession>
<keyword evidence="4" id="KW-1185">Reference proteome</keyword>
<evidence type="ECO:0000256" key="1">
    <source>
        <dbReference type="ARBA" id="ARBA00038310"/>
    </source>
</evidence>
<dbReference type="Pfam" id="PF04909">
    <property type="entry name" value="Amidohydro_2"/>
    <property type="match status" value="1"/>
</dbReference>
<sequence length="363" mass="40523">MLAQGSAHGDFPIIDSHIHLYPASHLSELNWTGTLPTNHVLKRQNSVDEYRSATQGRSNLRGFVFLETDRKSGLSEHEWRGALDEVDFLVRIARGVPRSDEGHTPEDARLLLGIVPWAPVPAGAEILARYVKLVQQRCEEKWTVVKGFRYLVQDKPAGLMVQSQFIEGLQWLGNAGFTFDLGVDARSGGLHQPQEACEMMDRVYSDKNTLKIIINHLCKPNLQLTASEALGGHPDFDNWKRYVEKMASFNLTYMKLSGMFSELPPQDENSPADIASLVERTKPWADVVFKAFGPSRIMFGSDWPVCNVGGPGTEPSWSHWHALVGAVLESQGLSPEEKARVWSGTAVEAYDIKTPCIIDQKQQ</sequence>
<dbReference type="Gene3D" id="3.20.20.140">
    <property type="entry name" value="Metal-dependent hydrolases"/>
    <property type="match status" value="1"/>
</dbReference>
<protein>
    <submittedName>
        <fullName evidence="3">Amidohydrolase</fullName>
    </submittedName>
</protein>
<dbReference type="AlphaFoldDB" id="A0AAN6IF91"/>
<dbReference type="PANTHER" id="PTHR43569:SF2">
    <property type="entry name" value="AMIDOHYDROLASE-RELATED DOMAIN-CONTAINING PROTEIN"/>
    <property type="match status" value="1"/>
</dbReference>
<reference evidence="3" key="1">
    <citation type="journal article" date="2022" name="bioRxiv">
        <title>Deciphering the potential niche of two novel black yeast fungi from a biological soil crust based on their genomes, phenotypes, and melanin regulation.</title>
        <authorList>
            <consortium name="DOE Joint Genome Institute"/>
            <person name="Carr E.C."/>
            <person name="Barton Q."/>
            <person name="Grambo S."/>
            <person name="Sullivan M."/>
            <person name="Renfro C.M."/>
            <person name="Kuo A."/>
            <person name="Pangilinan J."/>
            <person name="Lipzen A."/>
            <person name="Keymanesh K."/>
            <person name="Savage E."/>
            <person name="Barry K."/>
            <person name="Grigoriev I.V."/>
            <person name="Riekhof W.R."/>
            <person name="Harris S.S."/>
        </authorList>
    </citation>
    <scope>NUCLEOTIDE SEQUENCE</scope>
    <source>
        <strain evidence="3">JF 03-4F</strain>
    </source>
</reference>
<name>A0AAN6IF91_9EURO</name>
<evidence type="ECO:0000313" key="4">
    <source>
        <dbReference type="Proteomes" id="UP001203852"/>
    </source>
</evidence>
<dbReference type="InterPro" id="IPR052350">
    <property type="entry name" value="Metallo-dep_Lactonases"/>
</dbReference>
<comment type="similarity">
    <text evidence="1">Belongs to the metallo-dependent hydrolases superfamily.</text>
</comment>
<dbReference type="SUPFAM" id="SSF51556">
    <property type="entry name" value="Metallo-dependent hydrolases"/>
    <property type="match status" value="1"/>
</dbReference>
<feature type="domain" description="Amidohydrolase-related" evidence="2">
    <location>
        <begin position="145"/>
        <end position="351"/>
    </location>
</feature>
<gene>
    <name evidence="3" type="ORF">EDD36DRAFT_187506</name>
</gene>
<proteinExistence type="inferred from homology"/>